<dbReference type="InterPro" id="IPR003591">
    <property type="entry name" value="Leu-rich_rpt_typical-subtyp"/>
</dbReference>
<dbReference type="KEGG" id="afri:E3E15_07160"/>
<dbReference type="Pfam" id="PF12799">
    <property type="entry name" value="LRR_4"/>
    <property type="match status" value="1"/>
</dbReference>
<evidence type="ECO:0000256" key="2">
    <source>
        <dbReference type="ARBA" id="ARBA00022729"/>
    </source>
</evidence>
<dbReference type="SMART" id="SM00369">
    <property type="entry name" value="LRR_TYP"/>
    <property type="match status" value="6"/>
</dbReference>
<accession>A0A6M3HVA6</accession>
<dbReference type="Pfam" id="PF13516">
    <property type="entry name" value="LRR_6"/>
    <property type="match status" value="4"/>
</dbReference>
<feature type="domain" description="Zer-1-like leucine-rich repeats region" evidence="4">
    <location>
        <begin position="312"/>
        <end position="400"/>
    </location>
</feature>
<name>A0A6M3HVA6_9GAMM</name>
<protein>
    <recommendedName>
        <fullName evidence="4">Zer-1-like leucine-rich repeats region domain-containing protein</fullName>
    </recommendedName>
</protein>
<dbReference type="InterPro" id="IPR006553">
    <property type="entry name" value="Leu-rich_rpt_Cys-con_subtyp"/>
</dbReference>
<dbReference type="Proteomes" id="UP000503320">
    <property type="component" value="Chromosome"/>
</dbReference>
<dbReference type="SUPFAM" id="SSF52047">
    <property type="entry name" value="RNI-like"/>
    <property type="match status" value="1"/>
</dbReference>
<gene>
    <name evidence="5" type="ORF">E3E15_07160</name>
</gene>
<dbReference type="PANTHER" id="PTHR24373:SF275">
    <property type="entry name" value="TIR DOMAIN-CONTAINING PROTEIN"/>
    <property type="match status" value="1"/>
</dbReference>
<dbReference type="EMBL" id="CP038017">
    <property type="protein sequence ID" value="QIV95135.1"/>
    <property type="molecule type" value="Genomic_DNA"/>
</dbReference>
<dbReference type="InterPro" id="IPR001611">
    <property type="entry name" value="Leu-rich_rpt"/>
</dbReference>
<dbReference type="Gene3D" id="3.80.10.10">
    <property type="entry name" value="Ribonuclease Inhibitor"/>
    <property type="match status" value="2"/>
</dbReference>
<evidence type="ECO:0000256" key="3">
    <source>
        <dbReference type="ARBA" id="ARBA00022737"/>
    </source>
</evidence>
<dbReference type="RefSeq" id="WP_172107119.1">
    <property type="nucleotide sequence ID" value="NZ_CP038017.1"/>
</dbReference>
<dbReference type="InterPro" id="IPR025875">
    <property type="entry name" value="Leu-rich_rpt_4"/>
</dbReference>
<evidence type="ECO:0000259" key="4">
    <source>
        <dbReference type="Pfam" id="PF25013"/>
    </source>
</evidence>
<dbReference type="PROSITE" id="PS51450">
    <property type="entry name" value="LRR"/>
    <property type="match status" value="2"/>
</dbReference>
<keyword evidence="1" id="KW-0433">Leucine-rich repeat</keyword>
<reference evidence="5 6" key="1">
    <citation type="submission" date="2019-03" db="EMBL/GenBank/DDBJ databases">
        <title>Complete Genome Sequence of Allofrancisella frigidaquae Strain SYSU 10HL1970 Isolated from Water-Cooling Systems in China.</title>
        <authorList>
            <person name="Ohrman C."/>
            <person name="Uneklint I."/>
            <person name="Sjodin A."/>
        </authorList>
    </citation>
    <scope>NUCLEOTIDE SEQUENCE [LARGE SCALE GENOMIC DNA]</scope>
    <source>
        <strain evidence="5 6">SYSU 10HL1970</strain>
    </source>
</reference>
<evidence type="ECO:0000313" key="6">
    <source>
        <dbReference type="Proteomes" id="UP000503320"/>
    </source>
</evidence>
<dbReference type="AlphaFoldDB" id="A0A6M3HVA6"/>
<keyword evidence="3" id="KW-0677">Repeat</keyword>
<dbReference type="Pfam" id="PF25013">
    <property type="entry name" value="LRR_Zer-1"/>
    <property type="match status" value="1"/>
</dbReference>
<keyword evidence="6" id="KW-1185">Reference proteome</keyword>
<dbReference type="SMART" id="SM00367">
    <property type="entry name" value="LRR_CC"/>
    <property type="match status" value="7"/>
</dbReference>
<proteinExistence type="predicted"/>
<dbReference type="PANTHER" id="PTHR24373">
    <property type="entry name" value="SLIT RELATED LEUCINE-RICH REPEAT NEURONAL PROTEIN"/>
    <property type="match status" value="1"/>
</dbReference>
<dbReference type="InterPro" id="IPR050328">
    <property type="entry name" value="Dev_Immune_Receptor"/>
</dbReference>
<dbReference type="InterPro" id="IPR032675">
    <property type="entry name" value="LRR_dom_sf"/>
</dbReference>
<sequence>MEEYKIKKIINNINHMIKLGFRSLDLSNYNLYNLDVKRIFSKIGYPNLVTSLNLKGNKIITNGTFEIANTLSNLEALNLSGNKIGDEGLGHITYRLKQMKHLTLSDCDITDKGAKEIANNLKKLEHLNLEHNEIGIEGVRDIFTNLKNLNSIDFSHNTWLKTGIEMSDGKEMTQAIESYLPASSKNSMTTLKISGYPEGMRNVIIKIVSCLPNIKHLHLSGNNIGDEEVELIVGKLTGLESLDVSNNRITDKGVGDIVSRLPSLKVLNLNCNEVTDKAVECIVSEMKSLESLKLCGNKISNLSITDSHAFGLSKLKSLDISGYKISHPLAYNIGQYLNLRSLYLSNCEIFDINWLLKLSALESLDLSNSETIDYPRVKKLTEGLPNLKYLNISNCKYIDSETLEHLRRSPDKKNLIIKG</sequence>
<evidence type="ECO:0000313" key="5">
    <source>
        <dbReference type="EMBL" id="QIV95135.1"/>
    </source>
</evidence>
<evidence type="ECO:0000256" key="1">
    <source>
        <dbReference type="ARBA" id="ARBA00022614"/>
    </source>
</evidence>
<dbReference type="SMART" id="SM00368">
    <property type="entry name" value="LRR_RI"/>
    <property type="match status" value="4"/>
</dbReference>
<keyword evidence="2" id="KW-0732">Signal</keyword>
<dbReference type="InterPro" id="IPR056845">
    <property type="entry name" value="LRR_Zer-1"/>
</dbReference>
<organism evidence="5 6">
    <name type="scientific">Allofrancisella frigidaquae</name>
    <dbReference type="NCBI Taxonomy" id="1085644"/>
    <lineage>
        <taxon>Bacteria</taxon>
        <taxon>Pseudomonadati</taxon>
        <taxon>Pseudomonadota</taxon>
        <taxon>Gammaproteobacteria</taxon>
        <taxon>Thiotrichales</taxon>
        <taxon>Francisellaceae</taxon>
        <taxon>Allofrancisella</taxon>
    </lineage>
</organism>